<name>A0A6A0B7A5_9LACT</name>
<reference evidence="1 2" key="1">
    <citation type="submission" date="2020-02" db="EMBL/GenBank/DDBJ databases">
        <title>Draft genome sequence of Lactococcus sp. Hs20B0-1.</title>
        <authorList>
            <person name="Noda S."/>
            <person name="Yuki M."/>
            <person name="Ohkuma M."/>
        </authorList>
    </citation>
    <scope>NUCLEOTIDE SEQUENCE [LARGE SCALE GENOMIC DNA]</scope>
    <source>
        <strain evidence="1 2">Hs20B0-1</strain>
    </source>
</reference>
<protein>
    <submittedName>
        <fullName evidence="1">Uncharacterized protein</fullName>
    </submittedName>
</protein>
<comment type="caution">
    <text evidence="1">The sequence shown here is derived from an EMBL/GenBank/DDBJ whole genome shotgun (WGS) entry which is preliminary data.</text>
</comment>
<accession>A0A6A0B7A5</accession>
<evidence type="ECO:0000313" key="1">
    <source>
        <dbReference type="EMBL" id="GFH40826.1"/>
    </source>
</evidence>
<sequence>MQEINEPVDWEAIRERKNFEEAIKEHQKTLRKKGMAERQKRIDFYLSDAGLEVRRRIDTLCEHRYVPEFYERHEYEMEYFFIIKDETDRLRFINWLIEESEKQI</sequence>
<keyword evidence="2" id="KW-1185">Reference proteome</keyword>
<proteinExistence type="predicted"/>
<organism evidence="1 2">
    <name type="scientific">Pseudolactococcus insecticola</name>
    <dbReference type="NCBI Taxonomy" id="2709158"/>
    <lineage>
        <taxon>Bacteria</taxon>
        <taxon>Bacillati</taxon>
        <taxon>Bacillota</taxon>
        <taxon>Bacilli</taxon>
        <taxon>Lactobacillales</taxon>
        <taxon>Streptococcaceae</taxon>
        <taxon>Pseudolactococcus</taxon>
    </lineage>
</organism>
<dbReference type="AlphaFoldDB" id="A0A6A0B7A5"/>
<evidence type="ECO:0000313" key="2">
    <source>
        <dbReference type="Proteomes" id="UP000475928"/>
    </source>
</evidence>
<dbReference type="Proteomes" id="UP000475928">
    <property type="component" value="Unassembled WGS sequence"/>
</dbReference>
<gene>
    <name evidence="1" type="ORF">Hs20B_12240</name>
</gene>
<dbReference type="EMBL" id="BLLH01000006">
    <property type="protein sequence ID" value="GFH40826.1"/>
    <property type="molecule type" value="Genomic_DNA"/>
</dbReference>